<dbReference type="PANTHER" id="PTHR30483:SF6">
    <property type="entry name" value="PERIPLASMIC BINDING PROTEIN OF ABC TRANSPORTER FOR NATURAL AMINO ACIDS"/>
    <property type="match status" value="1"/>
</dbReference>
<organism evidence="3">
    <name type="scientific">invertebrate metagenome</name>
    <dbReference type="NCBI Taxonomy" id="1711999"/>
    <lineage>
        <taxon>unclassified sequences</taxon>
        <taxon>metagenomes</taxon>
        <taxon>organismal metagenomes</taxon>
    </lineage>
</organism>
<dbReference type="CDD" id="cd06339">
    <property type="entry name" value="PBP1_YraM_LppC_lipoprotein-like"/>
    <property type="match status" value="1"/>
</dbReference>
<accession>A0A484H6T3</accession>
<dbReference type="InterPro" id="IPR051010">
    <property type="entry name" value="BCAA_transport"/>
</dbReference>
<dbReference type="AlphaFoldDB" id="A0A484H6T3"/>
<dbReference type="SUPFAM" id="SSF53822">
    <property type="entry name" value="Periplasmic binding protein-like I"/>
    <property type="match status" value="1"/>
</dbReference>
<keyword evidence="3" id="KW-0675">Receptor</keyword>
<feature type="domain" description="Leucine-binding protein" evidence="2">
    <location>
        <begin position="50"/>
        <end position="377"/>
    </location>
</feature>
<sequence length="391" mass="41445">MQCAIAGAAALIPPLATAAPAATTVVNIIRKEEKAQSGGVRLLLPSSLRRVALLLPLSGNAGSIGQSLLNSAQMALFDVAHSALVLQVYNTHGTPNGAAYAAEIALAQGVQLIIGPLFSSEVKAVGSKAQSSDVKVIAFTNDQAIMAVNGVFVLGHQVRQQVERVALFACGRGLTVFAALAPDDSYGQQAVTALRAAVTSADGRVTAVEFYDPDTADLTPAVRRLAHQQPFDAVLVPDRGDRIKQVAPLLPYFDINLQETRLLGTQRWTDERKPYDLSPYEPSVGWYAAPFSTAQTQFVAHYRQAFGGVRPLAIARLAYDAVALAAVLARGTTGSTYFDSSLISSDSGFAGVDGLFRLRPSGRAERELAVLEVRDDGLISIVSPPQDFFAP</sequence>
<name>A0A484H6T3_9ZZZZ</name>
<evidence type="ECO:0000259" key="2">
    <source>
        <dbReference type="Pfam" id="PF13458"/>
    </source>
</evidence>
<dbReference type="InterPro" id="IPR028081">
    <property type="entry name" value="Leu-bd"/>
</dbReference>
<dbReference type="EMBL" id="LR026963">
    <property type="protein sequence ID" value="VBB69141.1"/>
    <property type="molecule type" value="Genomic_DNA"/>
</dbReference>
<gene>
    <name evidence="3" type="ORF">RIEGSTA812A_PEG_614</name>
</gene>
<dbReference type="Gene3D" id="3.40.50.2300">
    <property type="match status" value="4"/>
</dbReference>
<dbReference type="PANTHER" id="PTHR30483">
    <property type="entry name" value="LEUCINE-SPECIFIC-BINDING PROTEIN"/>
    <property type="match status" value="1"/>
</dbReference>
<evidence type="ECO:0000256" key="1">
    <source>
        <dbReference type="ARBA" id="ARBA00022729"/>
    </source>
</evidence>
<evidence type="ECO:0000313" key="3">
    <source>
        <dbReference type="EMBL" id="VBB69141.1"/>
    </source>
</evidence>
<keyword evidence="1" id="KW-0732">Signal</keyword>
<dbReference type="InterPro" id="IPR028082">
    <property type="entry name" value="Peripla_BP_I"/>
</dbReference>
<proteinExistence type="predicted"/>
<dbReference type="Pfam" id="PF13458">
    <property type="entry name" value="Peripla_BP_6"/>
    <property type="match status" value="1"/>
</dbReference>
<protein>
    <submittedName>
        <fullName evidence="3">Extracellular ligand-binding receptor</fullName>
    </submittedName>
</protein>
<reference evidence="3" key="1">
    <citation type="submission" date="2018-10" db="EMBL/GenBank/DDBJ databases">
        <authorList>
            <person name="Gruber-Vodicka H."/>
            <person name="Jaeckle O."/>
        </authorList>
    </citation>
    <scope>NUCLEOTIDE SEQUENCE</scope>
</reference>